<gene>
    <name evidence="2" type="ORF">scyTo_0007604</name>
</gene>
<name>A0A401NVJ1_SCYTO</name>
<evidence type="ECO:0000256" key="1">
    <source>
        <dbReference type="SAM" id="MobiDB-lite"/>
    </source>
</evidence>
<proteinExistence type="predicted"/>
<reference evidence="2 3" key="1">
    <citation type="journal article" date="2018" name="Nat. Ecol. Evol.">
        <title>Shark genomes provide insights into elasmobranch evolution and the origin of vertebrates.</title>
        <authorList>
            <person name="Hara Y"/>
            <person name="Yamaguchi K"/>
            <person name="Onimaru K"/>
            <person name="Kadota M"/>
            <person name="Koyanagi M"/>
            <person name="Keeley SD"/>
            <person name="Tatsumi K"/>
            <person name="Tanaka K"/>
            <person name="Motone F"/>
            <person name="Kageyama Y"/>
            <person name="Nozu R"/>
            <person name="Adachi N"/>
            <person name="Nishimura O"/>
            <person name="Nakagawa R"/>
            <person name="Tanegashima C"/>
            <person name="Kiyatake I"/>
            <person name="Matsumoto R"/>
            <person name="Murakumo K"/>
            <person name="Nishida K"/>
            <person name="Terakita A"/>
            <person name="Kuratani S"/>
            <person name="Sato K"/>
            <person name="Hyodo S Kuraku.S."/>
        </authorList>
    </citation>
    <scope>NUCLEOTIDE SEQUENCE [LARGE SCALE GENOMIC DNA]</scope>
</reference>
<dbReference type="EMBL" id="BFAA01002795">
    <property type="protein sequence ID" value="GCB64906.1"/>
    <property type="molecule type" value="Genomic_DNA"/>
</dbReference>
<feature type="compositionally biased region" description="Polar residues" evidence="1">
    <location>
        <begin position="151"/>
        <end position="166"/>
    </location>
</feature>
<dbReference type="Pfam" id="PF15400">
    <property type="entry name" value="TEX33"/>
    <property type="match status" value="1"/>
</dbReference>
<dbReference type="PANTHER" id="PTHR31702">
    <property type="entry name" value="TESTIS-EXPRESSED PROTEIN 33"/>
    <property type="match status" value="1"/>
</dbReference>
<dbReference type="PANTHER" id="PTHR31702:SF2">
    <property type="entry name" value="TESTIS-EXPRESSED PROTEIN 33"/>
    <property type="match status" value="1"/>
</dbReference>
<dbReference type="STRING" id="75743.A0A401NVJ1"/>
<dbReference type="OMA" id="HWHGRTT"/>
<evidence type="ECO:0000313" key="3">
    <source>
        <dbReference type="Proteomes" id="UP000288216"/>
    </source>
</evidence>
<protein>
    <submittedName>
        <fullName evidence="2">Uncharacterized protein</fullName>
    </submittedName>
</protein>
<evidence type="ECO:0000313" key="2">
    <source>
        <dbReference type="EMBL" id="GCB64906.1"/>
    </source>
</evidence>
<sequence length="311" mass="35249">MDPECPQFQDVLIKPESAMSDGGQRYPGRTLFGTTLDSKGYFQGLSEEEQASAVPGEAQANRQPVPRLEKRQGSFCKTESDRAPMRGREGGSSLDASRIMSPKSGSAKAARGTRYHDKDCKSELKESCTTVPPSCDGRISEMQFDGDRSPVASTPRSTTDGVQSPRETLKQRPNQKEECVIPQNIKHKFGSQLMDELLTDDEVNKFMKQKEMSSKRSDSLTQPQEKPSDHINWYERIGYPLRCNIFPGDSGEWKSEAQSTYTKEVHHRFKHDPEHWHGRTTDQLGHWVEMSIVHRKMKKALEQLEKQSENS</sequence>
<feature type="compositionally biased region" description="Basic and acidic residues" evidence="1">
    <location>
        <begin position="114"/>
        <end position="126"/>
    </location>
</feature>
<feature type="region of interest" description="Disordered" evidence="1">
    <location>
        <begin position="43"/>
        <end position="176"/>
    </location>
</feature>
<dbReference type="Proteomes" id="UP000288216">
    <property type="component" value="Unassembled WGS sequence"/>
</dbReference>
<feature type="compositionally biased region" description="Basic and acidic residues" evidence="1">
    <location>
        <begin position="167"/>
        <end position="176"/>
    </location>
</feature>
<dbReference type="InterPro" id="IPR029234">
    <property type="entry name" value="CIMIP4"/>
</dbReference>
<keyword evidence="3" id="KW-1185">Reference proteome</keyword>
<accession>A0A401NVJ1</accession>
<comment type="caution">
    <text evidence="2">The sequence shown here is derived from an EMBL/GenBank/DDBJ whole genome shotgun (WGS) entry which is preliminary data.</text>
</comment>
<feature type="region of interest" description="Disordered" evidence="1">
    <location>
        <begin position="1"/>
        <end position="31"/>
    </location>
</feature>
<dbReference type="OrthoDB" id="5977581at2759"/>
<dbReference type="AlphaFoldDB" id="A0A401NVJ1"/>
<feature type="compositionally biased region" description="Basic and acidic residues" evidence="1">
    <location>
        <begin position="67"/>
        <end position="89"/>
    </location>
</feature>
<organism evidence="2 3">
    <name type="scientific">Scyliorhinus torazame</name>
    <name type="common">Cloudy catshark</name>
    <name type="synonym">Catulus torazame</name>
    <dbReference type="NCBI Taxonomy" id="75743"/>
    <lineage>
        <taxon>Eukaryota</taxon>
        <taxon>Metazoa</taxon>
        <taxon>Chordata</taxon>
        <taxon>Craniata</taxon>
        <taxon>Vertebrata</taxon>
        <taxon>Chondrichthyes</taxon>
        <taxon>Elasmobranchii</taxon>
        <taxon>Galeomorphii</taxon>
        <taxon>Galeoidea</taxon>
        <taxon>Carcharhiniformes</taxon>
        <taxon>Scyliorhinidae</taxon>
        <taxon>Scyliorhinus</taxon>
    </lineage>
</organism>